<dbReference type="SUPFAM" id="SSF56300">
    <property type="entry name" value="Metallo-dependent phosphatases"/>
    <property type="match status" value="1"/>
</dbReference>
<feature type="domain" description="Calcineurin-like phosphoesterase" evidence="2">
    <location>
        <begin position="65"/>
        <end position="235"/>
    </location>
</feature>
<keyword evidence="1" id="KW-0472">Membrane</keyword>
<evidence type="ECO:0000256" key="1">
    <source>
        <dbReference type="SAM" id="Phobius"/>
    </source>
</evidence>
<dbReference type="OrthoDB" id="630188at2759"/>
<keyword evidence="4" id="KW-1185">Reference proteome</keyword>
<dbReference type="GO" id="GO:0016787">
    <property type="term" value="F:hydrolase activity"/>
    <property type="evidence" value="ECO:0007669"/>
    <property type="project" value="InterPro"/>
</dbReference>
<proteinExistence type="predicted"/>
<dbReference type="CDD" id="cd07379">
    <property type="entry name" value="MPP_239FB"/>
    <property type="match status" value="1"/>
</dbReference>
<dbReference type="Gene3D" id="3.60.21.10">
    <property type="match status" value="1"/>
</dbReference>
<dbReference type="PANTHER" id="PTHR12905">
    <property type="entry name" value="METALLOPHOSPHOESTERASE"/>
    <property type="match status" value="1"/>
</dbReference>
<dbReference type="PANTHER" id="PTHR12905:SF18">
    <property type="entry name" value="ESTER HYDROLASE, PUTATIVE (AFU_ORTHOLOGUE AFUA_4G03130)-RELATED"/>
    <property type="match status" value="1"/>
</dbReference>
<comment type="caution">
    <text evidence="3">The sequence shown here is derived from an EMBL/GenBank/DDBJ whole genome shotgun (WGS) entry which is preliminary data.</text>
</comment>
<gene>
    <name evidence="3" type="ORF">IF1G_02326</name>
</gene>
<dbReference type="Proteomes" id="UP000315783">
    <property type="component" value="Unassembled WGS sequence"/>
</dbReference>
<dbReference type="EMBL" id="SPUK01000003">
    <property type="protein sequence ID" value="TQV98246.1"/>
    <property type="molecule type" value="Genomic_DNA"/>
</dbReference>
<protein>
    <submittedName>
        <fullName evidence="3">Phosphoesterase-like protein</fullName>
    </submittedName>
</protein>
<dbReference type="AlphaFoldDB" id="A0A545W651"/>
<organism evidence="3 4">
    <name type="scientific">Cordyceps javanica</name>
    <dbReference type="NCBI Taxonomy" id="43265"/>
    <lineage>
        <taxon>Eukaryota</taxon>
        <taxon>Fungi</taxon>
        <taxon>Dikarya</taxon>
        <taxon>Ascomycota</taxon>
        <taxon>Pezizomycotina</taxon>
        <taxon>Sordariomycetes</taxon>
        <taxon>Hypocreomycetidae</taxon>
        <taxon>Hypocreales</taxon>
        <taxon>Cordycipitaceae</taxon>
        <taxon>Cordyceps</taxon>
    </lineage>
</organism>
<name>A0A545W651_9HYPO</name>
<feature type="transmembrane region" description="Helical" evidence="1">
    <location>
        <begin position="257"/>
        <end position="276"/>
    </location>
</feature>
<evidence type="ECO:0000259" key="2">
    <source>
        <dbReference type="Pfam" id="PF00149"/>
    </source>
</evidence>
<accession>A0A545W651</accession>
<dbReference type="InterPro" id="IPR004843">
    <property type="entry name" value="Calcineurin-like_PHP"/>
</dbReference>
<sequence length="313" mass="34988">MAAARPSLPTWRPPPQSRWRRIRRNPAQFIAQHLYPYRATRELHNTAQDAVSVVCISDTHNTRPEVPDGDLLLHAGNLTVGGSYVELQAQLYWLNTLPHRYKVVIAGNHDLLLDPAFVARSPPDRVAEAQGTARSDLDWGAVTYLNNTTASLTFCNGRTLTVYGSPWTPMFGKWAFQHPETRPVWRDSVPRGVDILLTHGPPRGLLDDGGRGCPQLREEISRARPKLVVFGHMHGGRGRDQVRYDPFQKTYDRVMDGTGGFLCAVSMLLWFIIGYVTRPFVRYSSVEATTLVNATVVGPTLDRADHNGTVVNI</sequence>
<reference evidence="3 4" key="1">
    <citation type="journal article" date="2019" name="Appl. Microbiol. Biotechnol.">
        <title>Genome sequence of Isaria javanica and comparative genome analysis insights into family S53 peptidase evolution in fungal entomopathogens.</title>
        <authorList>
            <person name="Lin R."/>
            <person name="Zhang X."/>
            <person name="Xin B."/>
            <person name="Zou M."/>
            <person name="Gao Y."/>
            <person name="Qin F."/>
            <person name="Hu Q."/>
            <person name="Xie B."/>
            <person name="Cheng X."/>
        </authorList>
    </citation>
    <scope>NUCLEOTIDE SEQUENCE [LARGE SCALE GENOMIC DNA]</scope>
    <source>
        <strain evidence="3 4">IJ1G</strain>
    </source>
</reference>
<evidence type="ECO:0000313" key="3">
    <source>
        <dbReference type="EMBL" id="TQV98246.1"/>
    </source>
</evidence>
<dbReference type="Pfam" id="PF00149">
    <property type="entry name" value="Metallophos"/>
    <property type="match status" value="1"/>
</dbReference>
<dbReference type="InterPro" id="IPR051693">
    <property type="entry name" value="UPF0046_metallophosphoest"/>
</dbReference>
<keyword evidence="1" id="KW-1133">Transmembrane helix</keyword>
<dbReference type="InterPro" id="IPR029052">
    <property type="entry name" value="Metallo-depent_PP-like"/>
</dbReference>
<keyword evidence="1" id="KW-0812">Transmembrane</keyword>
<evidence type="ECO:0000313" key="4">
    <source>
        <dbReference type="Proteomes" id="UP000315783"/>
    </source>
</evidence>